<accession>A0ABY6Q0D2</accession>
<feature type="region of interest" description="Disordered" evidence="1">
    <location>
        <begin position="252"/>
        <end position="286"/>
    </location>
</feature>
<dbReference type="Proteomes" id="UP001164963">
    <property type="component" value="Chromosome"/>
</dbReference>
<dbReference type="Gene3D" id="2.60.120.620">
    <property type="entry name" value="q2cbj1_9rhob like domain"/>
    <property type="match status" value="1"/>
</dbReference>
<proteinExistence type="predicted"/>
<gene>
    <name evidence="2" type="ORF">NEH16_31810</name>
</gene>
<dbReference type="Pfam" id="PF05721">
    <property type="entry name" value="PhyH"/>
    <property type="match status" value="1"/>
</dbReference>
<dbReference type="PANTHER" id="PTHR20883:SF48">
    <property type="entry name" value="ECTOINE DIOXYGENASE"/>
    <property type="match status" value="1"/>
</dbReference>
<dbReference type="GO" id="GO:0051213">
    <property type="term" value="F:dioxygenase activity"/>
    <property type="evidence" value="ECO:0007669"/>
    <property type="project" value="UniProtKB-KW"/>
</dbReference>
<protein>
    <submittedName>
        <fullName evidence="2">Phytanoyl-CoA dioxygenase family protein</fullName>
    </submittedName>
</protein>
<dbReference type="SUPFAM" id="SSF51197">
    <property type="entry name" value="Clavaminate synthase-like"/>
    <property type="match status" value="1"/>
</dbReference>
<reference evidence="2" key="1">
    <citation type="journal article" date="2022" name="Front. Microbiol.">
        <title>Mirubactin C rescues the lethal effect of cell wall biosynthesis mutations in Bacillus subtilis.</title>
        <authorList>
            <person name="Kepplinger B."/>
            <person name="Wen X."/>
            <person name="Tyler A.R."/>
            <person name="Kim B.Y."/>
            <person name="Brown J."/>
            <person name="Banks P."/>
            <person name="Dashti Y."/>
            <person name="Mackenzie E.S."/>
            <person name="Wills C."/>
            <person name="Kawai Y."/>
            <person name="Waldron K.J."/>
            <person name="Allenby N.E.E."/>
            <person name="Wu L.J."/>
            <person name="Hall M.J."/>
            <person name="Errington J."/>
        </authorList>
    </citation>
    <scope>NUCLEOTIDE SEQUENCE</scope>
    <source>
        <strain evidence="2">MDA8-470</strain>
    </source>
</reference>
<dbReference type="PANTHER" id="PTHR20883">
    <property type="entry name" value="PHYTANOYL-COA DIOXYGENASE DOMAIN CONTAINING 1"/>
    <property type="match status" value="1"/>
</dbReference>
<dbReference type="InterPro" id="IPR008775">
    <property type="entry name" value="Phytyl_CoA_dOase-like"/>
</dbReference>
<evidence type="ECO:0000256" key="1">
    <source>
        <dbReference type="SAM" id="MobiDB-lite"/>
    </source>
</evidence>
<sequence>MPDVARTLTAGPLGTELLDRYRRDGYLMLPPGYLNTDVPGVVDTLLPRLHADDGPRRVMERDNTTVRSVYGLHQTYPEIAEVTRAPELLGAVEQIVGHSAYVHQSKINFKAPFSGDQWEWHQDYIYWLQNDGIQRPDLVNVAIFLDEVTEFNGPLTFVPGSHRRGVLAGTESSGMPAGYEDAPSWVATLTAEEKFQVGHDTVGALVRERGMVSPKGPAGSVLFFSPNILHTSAPNSSPFRRAMVIFVYNSSDNGPQDVSKPRPPFLSEPTVRALTPMPYATGETPQ</sequence>
<keyword evidence="3" id="KW-1185">Reference proteome</keyword>
<dbReference type="RefSeq" id="WP_073969454.1">
    <property type="nucleotide sequence ID" value="NZ_CP098740.1"/>
</dbReference>
<evidence type="ECO:0000313" key="3">
    <source>
        <dbReference type="Proteomes" id="UP001164963"/>
    </source>
</evidence>
<organism evidence="2 3">
    <name type="scientific">Streptomyces drozdowiczii</name>
    <dbReference type="NCBI Taxonomy" id="202862"/>
    <lineage>
        <taxon>Bacteria</taxon>
        <taxon>Bacillati</taxon>
        <taxon>Actinomycetota</taxon>
        <taxon>Actinomycetes</taxon>
        <taxon>Kitasatosporales</taxon>
        <taxon>Streptomycetaceae</taxon>
        <taxon>Streptomyces</taxon>
    </lineage>
</organism>
<keyword evidence="2" id="KW-0223">Dioxygenase</keyword>
<dbReference type="EMBL" id="CP098740">
    <property type="protein sequence ID" value="UZK58055.1"/>
    <property type="molecule type" value="Genomic_DNA"/>
</dbReference>
<name>A0ABY6Q0D2_9ACTN</name>
<keyword evidence="2" id="KW-0560">Oxidoreductase</keyword>
<evidence type="ECO:0000313" key="2">
    <source>
        <dbReference type="EMBL" id="UZK58055.1"/>
    </source>
</evidence>